<dbReference type="PANTHER" id="PTHR45527:SF1">
    <property type="entry name" value="FATTY ACID SYNTHASE"/>
    <property type="match status" value="1"/>
</dbReference>
<reference evidence="2" key="1">
    <citation type="submission" date="2020-11" db="EMBL/GenBank/DDBJ databases">
        <title>Sequencing the genomes of 1000 actinobacteria strains.</title>
        <authorList>
            <person name="Klenk H.-P."/>
        </authorList>
    </citation>
    <scope>NUCLEOTIDE SEQUENCE</scope>
    <source>
        <strain evidence="2">DSM 45356</strain>
    </source>
</reference>
<dbReference type="GO" id="GO:0003824">
    <property type="term" value="F:catalytic activity"/>
    <property type="evidence" value="ECO:0007669"/>
    <property type="project" value="InterPro"/>
</dbReference>
<dbReference type="GO" id="GO:0005737">
    <property type="term" value="C:cytoplasm"/>
    <property type="evidence" value="ECO:0007669"/>
    <property type="project" value="TreeGrafter"/>
</dbReference>
<organism evidence="2 3">
    <name type="scientific">Longispora fulva</name>
    <dbReference type="NCBI Taxonomy" id="619741"/>
    <lineage>
        <taxon>Bacteria</taxon>
        <taxon>Bacillati</taxon>
        <taxon>Actinomycetota</taxon>
        <taxon>Actinomycetes</taxon>
        <taxon>Micromonosporales</taxon>
        <taxon>Micromonosporaceae</taxon>
        <taxon>Longispora</taxon>
    </lineage>
</organism>
<dbReference type="Gene3D" id="3.30.559.10">
    <property type="entry name" value="Chloramphenicol acetyltransferase-like domain"/>
    <property type="match status" value="1"/>
</dbReference>
<sequence>MTRVTFQGGRAGDAPLTWGQRAIWNAIMRTVPGDHFFNFGRILRLRTPVPVERARRAVADLVARHESLRTVFPVSDGEPRQRISAAGELDVLELADSENPEAVRDRLEADTFDYPAEWPVRVALLVGDGLVSTVIVVFCHLAADGNGADVVVRDLRLLLLRGVLHTPPGRQPYDLAGHQLSPAGRRAGRAALSHWTTGLRRVPPTMFAERRAAPREQPYWCALLTSRAADHAARLLATRHGASSSTVLMTAAAALVGAVTGQRVCAMMPIVNNRFAAADRDMVTTLAQDGLFVLDLEAATFGELLRPGWQAALSAFRHASYDQVALDAAVAGIGVERGEPVHPYCCFNDVRFADLAGFSGPPPGEDLVRAAMAETTVVWSKRLDQLACRFCLHVEGEPGRLGVSLTGDTAYLPPELIERFLWALERLLVEAAFRDVPMAELPALLSHAVARDGRAVRT</sequence>
<dbReference type="SUPFAM" id="SSF52777">
    <property type="entry name" value="CoA-dependent acyltransferases"/>
    <property type="match status" value="2"/>
</dbReference>
<dbReference type="GO" id="GO:0008610">
    <property type="term" value="P:lipid biosynthetic process"/>
    <property type="evidence" value="ECO:0007669"/>
    <property type="project" value="UniProtKB-ARBA"/>
</dbReference>
<dbReference type="RefSeq" id="WP_197003784.1">
    <property type="nucleotide sequence ID" value="NZ_BONS01000016.1"/>
</dbReference>
<dbReference type="InterPro" id="IPR023213">
    <property type="entry name" value="CAT-like_dom_sf"/>
</dbReference>
<name>A0A8J7KJG2_9ACTN</name>
<proteinExistence type="predicted"/>
<dbReference type="InterPro" id="IPR001242">
    <property type="entry name" value="Condensation_dom"/>
</dbReference>
<evidence type="ECO:0000259" key="1">
    <source>
        <dbReference type="Pfam" id="PF00668"/>
    </source>
</evidence>
<comment type="caution">
    <text evidence="2">The sequence shown here is derived from an EMBL/GenBank/DDBJ whole genome shotgun (WGS) entry which is preliminary data.</text>
</comment>
<evidence type="ECO:0000313" key="3">
    <source>
        <dbReference type="Proteomes" id="UP000622552"/>
    </source>
</evidence>
<dbReference type="EMBL" id="JADOUF010000001">
    <property type="protein sequence ID" value="MBG6136864.1"/>
    <property type="molecule type" value="Genomic_DNA"/>
</dbReference>
<dbReference type="AlphaFoldDB" id="A0A8J7KJG2"/>
<protein>
    <recommendedName>
        <fullName evidence="1">Condensation domain-containing protein</fullName>
    </recommendedName>
</protein>
<dbReference type="PANTHER" id="PTHR45527">
    <property type="entry name" value="NONRIBOSOMAL PEPTIDE SYNTHETASE"/>
    <property type="match status" value="1"/>
</dbReference>
<dbReference type="GO" id="GO:0044550">
    <property type="term" value="P:secondary metabolite biosynthetic process"/>
    <property type="evidence" value="ECO:0007669"/>
    <property type="project" value="TreeGrafter"/>
</dbReference>
<dbReference type="GO" id="GO:0043041">
    <property type="term" value="P:amino acid activation for nonribosomal peptide biosynthetic process"/>
    <property type="evidence" value="ECO:0007669"/>
    <property type="project" value="TreeGrafter"/>
</dbReference>
<keyword evidence="3" id="KW-1185">Reference proteome</keyword>
<dbReference type="Pfam" id="PF00668">
    <property type="entry name" value="Condensation"/>
    <property type="match status" value="1"/>
</dbReference>
<evidence type="ECO:0000313" key="2">
    <source>
        <dbReference type="EMBL" id="MBG6136864.1"/>
    </source>
</evidence>
<feature type="domain" description="Condensation" evidence="1">
    <location>
        <begin position="12"/>
        <end position="322"/>
    </location>
</feature>
<dbReference type="GO" id="GO:0031177">
    <property type="term" value="F:phosphopantetheine binding"/>
    <property type="evidence" value="ECO:0007669"/>
    <property type="project" value="TreeGrafter"/>
</dbReference>
<dbReference type="Gene3D" id="3.30.559.30">
    <property type="entry name" value="Nonribosomal peptide synthetase, condensation domain"/>
    <property type="match status" value="1"/>
</dbReference>
<accession>A0A8J7KJG2</accession>
<gene>
    <name evidence="2" type="ORF">IW245_003058</name>
</gene>
<dbReference type="Proteomes" id="UP000622552">
    <property type="component" value="Unassembled WGS sequence"/>
</dbReference>